<comment type="caution">
    <text evidence="8">The sequence shown here is derived from an EMBL/GenBank/DDBJ whole genome shotgun (WGS) entry which is preliminary data.</text>
</comment>
<accession>A0AAE3H990</accession>
<feature type="transmembrane region" description="Helical" evidence="7">
    <location>
        <begin position="227"/>
        <end position="245"/>
    </location>
</feature>
<reference evidence="8 9" key="1">
    <citation type="submission" date="2018-11" db="EMBL/GenBank/DDBJ databases">
        <title>Novel bacteria species description.</title>
        <authorList>
            <person name="Han J.-H."/>
        </authorList>
    </citation>
    <scope>NUCLEOTIDE SEQUENCE [LARGE SCALE GENOMIC DNA]</scope>
    <source>
        <strain evidence="8 9">KCTC23259</strain>
    </source>
</reference>
<feature type="transmembrane region" description="Helical" evidence="7">
    <location>
        <begin position="34"/>
        <end position="50"/>
    </location>
</feature>
<evidence type="ECO:0000256" key="7">
    <source>
        <dbReference type="SAM" id="Phobius"/>
    </source>
</evidence>
<keyword evidence="5 7" id="KW-1133">Transmembrane helix</keyword>
<dbReference type="Proteomes" id="UP001204144">
    <property type="component" value="Unassembled WGS sequence"/>
</dbReference>
<evidence type="ECO:0000313" key="9">
    <source>
        <dbReference type="Proteomes" id="UP001204144"/>
    </source>
</evidence>
<dbReference type="InterPro" id="IPR004776">
    <property type="entry name" value="Mem_transp_PIN-like"/>
</dbReference>
<sequence length="305" mass="33584">MAQANATFIITLALILMGFLIKKYNFISEKEGKVLSKFLMHTTFPALMIISTSKVKLEPSLFLLPILCVAMGIIMISVAFYLFKDLETKLRGVLTMGAGGLNVGLFGFPLIEGIWGTEALVFAVMFDIGNTIMTFGGVYPVGSYFAQRGDGKFPISKLLLRVFTLPPVTGMVIGLSINIFSIPLPDIAFDFLGILAKANKPLVLLLMGIYLSFELNKAQMKYMSQILFLRYLIGGICVAGIYFLVPPSLMQSVLIVLVILPLGMTILPFSDEFGFDSRIAGTMVNISLLISFVLIWLLVWLLHLV</sequence>
<feature type="transmembrane region" description="Helical" evidence="7">
    <location>
        <begin position="62"/>
        <end position="83"/>
    </location>
</feature>
<name>A0AAE3H990_9BACT</name>
<feature type="transmembrane region" description="Helical" evidence="7">
    <location>
        <begin position="251"/>
        <end position="270"/>
    </location>
</feature>
<feature type="transmembrane region" description="Helical" evidence="7">
    <location>
        <begin position="194"/>
        <end position="215"/>
    </location>
</feature>
<evidence type="ECO:0000256" key="1">
    <source>
        <dbReference type="ARBA" id="ARBA00004141"/>
    </source>
</evidence>
<feature type="transmembrane region" description="Helical" evidence="7">
    <location>
        <begin position="90"/>
        <end position="108"/>
    </location>
</feature>
<dbReference type="AlphaFoldDB" id="A0AAE3H990"/>
<evidence type="ECO:0000256" key="2">
    <source>
        <dbReference type="ARBA" id="ARBA00022448"/>
    </source>
</evidence>
<evidence type="ECO:0000256" key="3">
    <source>
        <dbReference type="ARBA" id="ARBA00022475"/>
    </source>
</evidence>
<feature type="transmembrane region" description="Helical" evidence="7">
    <location>
        <begin position="6"/>
        <end position="22"/>
    </location>
</feature>
<dbReference type="RefSeq" id="WP_255039669.1">
    <property type="nucleotide sequence ID" value="NZ_RJUF01000194.1"/>
</dbReference>
<dbReference type="Pfam" id="PF03547">
    <property type="entry name" value="Mem_trans"/>
    <property type="match status" value="2"/>
</dbReference>
<keyword evidence="9" id="KW-1185">Reference proteome</keyword>
<dbReference type="GO" id="GO:0016020">
    <property type="term" value="C:membrane"/>
    <property type="evidence" value="ECO:0007669"/>
    <property type="project" value="UniProtKB-SubCell"/>
</dbReference>
<keyword evidence="3" id="KW-1003">Cell membrane</keyword>
<dbReference type="PANTHER" id="PTHR36838">
    <property type="entry name" value="AUXIN EFFLUX CARRIER FAMILY PROTEIN"/>
    <property type="match status" value="1"/>
</dbReference>
<protein>
    <submittedName>
        <fullName evidence="8">AEC family transporter</fullName>
    </submittedName>
</protein>
<evidence type="ECO:0000256" key="5">
    <source>
        <dbReference type="ARBA" id="ARBA00022989"/>
    </source>
</evidence>
<keyword evidence="6 7" id="KW-0472">Membrane</keyword>
<keyword evidence="2" id="KW-0813">Transport</keyword>
<proteinExistence type="predicted"/>
<evidence type="ECO:0000256" key="6">
    <source>
        <dbReference type="ARBA" id="ARBA00023136"/>
    </source>
</evidence>
<dbReference type="GO" id="GO:0055085">
    <property type="term" value="P:transmembrane transport"/>
    <property type="evidence" value="ECO:0007669"/>
    <property type="project" value="InterPro"/>
</dbReference>
<dbReference type="PANTHER" id="PTHR36838:SF3">
    <property type="entry name" value="TRANSPORTER AUXIN EFFLUX CARRIER EC FAMILY"/>
    <property type="match status" value="1"/>
</dbReference>
<comment type="subcellular location">
    <subcellularLocation>
        <location evidence="1">Membrane</location>
        <topology evidence="1">Multi-pass membrane protein</topology>
    </subcellularLocation>
</comment>
<feature type="transmembrane region" description="Helical" evidence="7">
    <location>
        <begin position="158"/>
        <end position="182"/>
    </location>
</feature>
<evidence type="ECO:0000313" key="8">
    <source>
        <dbReference type="EMBL" id="MCP9765960.1"/>
    </source>
</evidence>
<keyword evidence="4 7" id="KW-0812">Transmembrane</keyword>
<organism evidence="8 9">
    <name type="scientific">Lacihabitans soyangensis</name>
    <dbReference type="NCBI Taxonomy" id="869394"/>
    <lineage>
        <taxon>Bacteria</taxon>
        <taxon>Pseudomonadati</taxon>
        <taxon>Bacteroidota</taxon>
        <taxon>Cytophagia</taxon>
        <taxon>Cytophagales</taxon>
        <taxon>Leadbetterellaceae</taxon>
        <taxon>Lacihabitans</taxon>
    </lineage>
</organism>
<feature type="transmembrane region" description="Helical" evidence="7">
    <location>
        <begin position="120"/>
        <end position="146"/>
    </location>
</feature>
<gene>
    <name evidence="8" type="ORF">EGI31_23740</name>
</gene>
<evidence type="ECO:0000256" key="4">
    <source>
        <dbReference type="ARBA" id="ARBA00022692"/>
    </source>
</evidence>
<feature type="transmembrane region" description="Helical" evidence="7">
    <location>
        <begin position="282"/>
        <end position="302"/>
    </location>
</feature>
<dbReference type="EMBL" id="RJUF01000194">
    <property type="protein sequence ID" value="MCP9765960.1"/>
    <property type="molecule type" value="Genomic_DNA"/>
</dbReference>